<dbReference type="AlphaFoldDB" id="A0A375Z1P6"/>
<name>A0A375Z1P6_MYCSH</name>
<organism evidence="2 3">
    <name type="scientific">Mycobacterium shimoidei</name>
    <dbReference type="NCBI Taxonomy" id="29313"/>
    <lineage>
        <taxon>Bacteria</taxon>
        <taxon>Bacillati</taxon>
        <taxon>Actinomycetota</taxon>
        <taxon>Actinomycetes</taxon>
        <taxon>Mycobacteriales</taxon>
        <taxon>Mycobacteriaceae</taxon>
        <taxon>Mycobacterium</taxon>
    </lineage>
</organism>
<dbReference type="EMBL" id="UEGW01000001">
    <property type="protein sequence ID" value="SRX95049.1"/>
    <property type="molecule type" value="Genomic_DNA"/>
</dbReference>
<proteinExistence type="predicted"/>
<protein>
    <submittedName>
        <fullName evidence="2">Uncharacterized protein</fullName>
    </submittedName>
</protein>
<feature type="region of interest" description="Disordered" evidence="1">
    <location>
        <begin position="1"/>
        <end position="40"/>
    </location>
</feature>
<evidence type="ECO:0000313" key="3">
    <source>
        <dbReference type="Proteomes" id="UP000252015"/>
    </source>
</evidence>
<dbReference type="Proteomes" id="UP000252015">
    <property type="component" value="Unassembled WGS sequence"/>
</dbReference>
<gene>
    <name evidence="2" type="ORF">MSP7336_03313</name>
</gene>
<evidence type="ECO:0000256" key="1">
    <source>
        <dbReference type="SAM" id="MobiDB-lite"/>
    </source>
</evidence>
<evidence type="ECO:0000313" key="2">
    <source>
        <dbReference type="EMBL" id="SRX95049.1"/>
    </source>
</evidence>
<sequence length="40" mass="4236">MFTATPARKTRGAKHVPAAGSEPLEGHTPRQRAADEHASP</sequence>
<keyword evidence="3" id="KW-1185">Reference proteome</keyword>
<feature type="compositionally biased region" description="Basic and acidic residues" evidence="1">
    <location>
        <begin position="24"/>
        <end position="40"/>
    </location>
</feature>
<accession>A0A375Z1P6</accession>
<reference evidence="2 3" key="1">
    <citation type="submission" date="2018-05" db="EMBL/GenBank/DDBJ databases">
        <authorList>
            <consortium name="IHU Genomes"/>
        </authorList>
    </citation>
    <scope>NUCLEOTIDE SEQUENCE [LARGE SCALE GENOMIC DNA]</scope>
    <source>
        <strain evidence="2 3">P7336</strain>
    </source>
</reference>